<feature type="region of interest" description="Disordered" evidence="1">
    <location>
        <begin position="917"/>
        <end position="1017"/>
    </location>
</feature>
<feature type="region of interest" description="Disordered" evidence="1">
    <location>
        <begin position="195"/>
        <end position="226"/>
    </location>
</feature>
<feature type="compositionally biased region" description="Polar residues" evidence="1">
    <location>
        <begin position="118"/>
        <end position="127"/>
    </location>
</feature>
<feature type="compositionally biased region" description="Basic and acidic residues" evidence="1">
    <location>
        <begin position="334"/>
        <end position="361"/>
    </location>
</feature>
<feature type="region of interest" description="Disordered" evidence="1">
    <location>
        <begin position="244"/>
        <end position="298"/>
    </location>
</feature>
<organism evidence="2 3">
    <name type="scientific">Pleurostoma richardsiae</name>
    <dbReference type="NCBI Taxonomy" id="41990"/>
    <lineage>
        <taxon>Eukaryota</taxon>
        <taxon>Fungi</taxon>
        <taxon>Dikarya</taxon>
        <taxon>Ascomycota</taxon>
        <taxon>Pezizomycotina</taxon>
        <taxon>Sordariomycetes</taxon>
        <taxon>Sordariomycetidae</taxon>
        <taxon>Calosphaeriales</taxon>
        <taxon>Pleurostomataceae</taxon>
        <taxon>Pleurostoma</taxon>
    </lineage>
</organism>
<gene>
    <name evidence="2" type="ORF">NKR23_g1805</name>
</gene>
<feature type="region of interest" description="Disordered" evidence="1">
    <location>
        <begin position="1135"/>
        <end position="1168"/>
    </location>
</feature>
<reference evidence="2" key="1">
    <citation type="submission" date="2022-07" db="EMBL/GenBank/DDBJ databases">
        <title>Fungi with potential for degradation of polypropylene.</title>
        <authorList>
            <person name="Gostincar C."/>
        </authorList>
    </citation>
    <scope>NUCLEOTIDE SEQUENCE</scope>
    <source>
        <strain evidence="2">EXF-13308</strain>
    </source>
</reference>
<feature type="region of interest" description="Disordered" evidence="1">
    <location>
        <begin position="458"/>
        <end position="606"/>
    </location>
</feature>
<feature type="compositionally biased region" description="Pro residues" evidence="1">
    <location>
        <begin position="588"/>
        <end position="601"/>
    </location>
</feature>
<feature type="compositionally biased region" description="Polar residues" evidence="1">
    <location>
        <begin position="1049"/>
        <end position="1077"/>
    </location>
</feature>
<feature type="compositionally biased region" description="Polar residues" evidence="1">
    <location>
        <begin position="1153"/>
        <end position="1162"/>
    </location>
</feature>
<dbReference type="AlphaFoldDB" id="A0AA38S3D6"/>
<feature type="compositionally biased region" description="Polar residues" evidence="1">
    <location>
        <begin position="24"/>
        <end position="46"/>
    </location>
</feature>
<evidence type="ECO:0000313" key="2">
    <source>
        <dbReference type="EMBL" id="KAJ9155384.1"/>
    </source>
</evidence>
<dbReference type="EMBL" id="JANBVO010000003">
    <property type="protein sequence ID" value="KAJ9155384.1"/>
    <property type="molecule type" value="Genomic_DNA"/>
</dbReference>
<dbReference type="Proteomes" id="UP001174694">
    <property type="component" value="Unassembled WGS sequence"/>
</dbReference>
<evidence type="ECO:0000256" key="1">
    <source>
        <dbReference type="SAM" id="MobiDB-lite"/>
    </source>
</evidence>
<protein>
    <submittedName>
        <fullName evidence="2">Proteophosphoglycan PPG4</fullName>
    </submittedName>
</protein>
<proteinExistence type="predicted"/>
<feature type="region of interest" description="Disordered" evidence="1">
    <location>
        <begin position="636"/>
        <end position="669"/>
    </location>
</feature>
<feature type="compositionally biased region" description="Polar residues" evidence="1">
    <location>
        <begin position="204"/>
        <end position="226"/>
    </location>
</feature>
<name>A0AA38S3D6_9PEZI</name>
<feature type="region of interest" description="Disordered" evidence="1">
    <location>
        <begin position="816"/>
        <end position="839"/>
    </location>
</feature>
<feature type="compositionally biased region" description="Pro residues" evidence="1">
    <location>
        <begin position="959"/>
        <end position="973"/>
    </location>
</feature>
<evidence type="ECO:0000313" key="3">
    <source>
        <dbReference type="Proteomes" id="UP001174694"/>
    </source>
</evidence>
<comment type="caution">
    <text evidence="2">The sequence shown here is derived from an EMBL/GenBank/DDBJ whole genome shotgun (WGS) entry which is preliminary data.</text>
</comment>
<feature type="compositionally biased region" description="Polar residues" evidence="1">
    <location>
        <begin position="507"/>
        <end position="522"/>
    </location>
</feature>
<feature type="compositionally biased region" description="Basic and acidic residues" evidence="1">
    <location>
        <begin position="550"/>
        <end position="561"/>
    </location>
</feature>
<feature type="region of interest" description="Disordered" evidence="1">
    <location>
        <begin position="1032"/>
        <end position="1080"/>
    </location>
</feature>
<feature type="compositionally biased region" description="Polar residues" evidence="1">
    <location>
        <begin position="269"/>
        <end position="278"/>
    </location>
</feature>
<feature type="region of interest" description="Disordered" evidence="1">
    <location>
        <begin position="333"/>
        <end position="419"/>
    </location>
</feature>
<feature type="region of interest" description="Disordered" evidence="1">
    <location>
        <begin position="1"/>
        <end position="127"/>
    </location>
</feature>
<keyword evidence="3" id="KW-1185">Reference proteome</keyword>
<accession>A0AA38S3D6</accession>
<feature type="compositionally biased region" description="Polar residues" evidence="1">
    <location>
        <begin position="828"/>
        <end position="839"/>
    </location>
</feature>
<feature type="compositionally biased region" description="Polar residues" evidence="1">
    <location>
        <begin position="248"/>
        <end position="258"/>
    </location>
</feature>
<sequence length="1188" mass="128585">MGNVPSHEAPRRTSKAPHKLSKPKTGNFTTAGLLSPNGFPNSSQRFSDSRLSASLPFPPPPASSPIALPHSETGEATVEQKPARRASLAPPTPAKERRLSLFRSKSSQGEVERRNQRRNTVIGTSTPAAEKHIARANSMTCDYRPAHHYGRQPAENWPLAGSRASWTYDLNSYEAKRLLHLVDERTALEQAAATIPEGEGEAVSETTWKSSHPTQPQSTPISRANSDLSLYTPVRRRSIIQTPGVATRTGNGPGSTRPSFRYSHPPTPSLSRQASFESNGGRILSMPPPPRSSDVESMPRVVTPCDGDYKTIGAFKLGSLRIVNGSPILSPEIARSRKSEESKQSSPDAARDYFSETRGGELRGVTGETEDKLQGGKPLPSIEIARPAARELSSTASSFSKLDDGGGGPTGASSTASEIRGEYLAEIQFSPFSLDGGSPTRAELQTTSKHTAIEDKLFEAEDDQQPEYPPVEVLDVRLDPSAKSLPPRPVADPAQRTRGSVARSDSGFVSSPISESSASQKTLAKADSGYSSSVSLRSFRVDQKTAVADARGRTAAADKHRSAAGGDPAHTHDLNLPSATAMENEKTPQPPNREAPPPPPKDQLLASPTRAAKPVLETEEPVTRSKNHIGLLATPSLVRKSLREPPSPINSTRTGDIAPESPLSVPLTPASAASDVSASALSIGSGGSHKPGKLQRLLSFNGSGISKTRLTVHITHAIDKAVPSVPQHVEAKLHEHTGLFPITTKRLALKTQLSKDTLRTIFSVGSVDAPKDESQQVPPSFGDAESTMPGEVNDTHMHNLQSMSSTVAHTAASVIPTRKQIARKPVPSRQQSGSEKQEIQSLVQSESVLPVEAELATYISVNHSLGNNAYDAALHAMADNRDAYVASQPAPARTMSMTTQFERGWDMRTYSLRGQASFPDEAPMWPPRLQAPTQQAPPARKDKTPPPVSLSTRKQVPLRVPPPLRPQSTPPRTPSLSRKASRESIHSYPASNQPVQQPSNDNDSSLPPPIPPLNPRRSLELRHSQIGLASQYRTPSWEVQTDHDPLASRRSSAEQIRSNSLSSSHGGPIQRSTSVQPYSIHPNLPPLRHRSSYDGYSHIQGTARYPAHLPPNFGPKQQHQDPWSDMQFSLHVQQSNQHGNYPPYVPRGHYRNRSTGSYNGQPGQDGHPPYRVLHSYNSPAYRNVPIWG</sequence>
<feature type="compositionally biased region" description="Basic residues" evidence="1">
    <location>
        <begin position="12"/>
        <end position="22"/>
    </location>
</feature>